<reference evidence="8 9" key="1">
    <citation type="submission" date="2014-07" db="EMBL/GenBank/DDBJ databases">
        <title>Comparative analysis of Nitrosococcus oceani genome inventories of strains from Pacific and Atlantic gyres.</title>
        <authorList>
            <person name="Lim C.K."/>
            <person name="Wang L."/>
            <person name="Sayavedra-Soto L.A."/>
            <person name="Klotz M.G."/>
        </authorList>
    </citation>
    <scope>NUCLEOTIDE SEQUENCE [LARGE SCALE GENOMIC DNA]</scope>
    <source>
        <strain evidence="8 9">C-27</strain>
    </source>
</reference>
<dbReference type="InterPro" id="IPR005104">
    <property type="entry name" value="WHTH_HrcA_DNA-bd"/>
</dbReference>
<dbReference type="OrthoDB" id="9783139at2"/>
<comment type="caution">
    <text evidence="8">The sequence shown here is derived from an EMBL/GenBank/DDBJ whole genome shotgun (WGS) entry which is preliminary data.</text>
</comment>
<dbReference type="Pfam" id="PF03444">
    <property type="entry name" value="WHD_HrcA"/>
    <property type="match status" value="1"/>
</dbReference>
<dbReference type="PANTHER" id="PTHR34824">
    <property type="entry name" value="HEAT-INDUCIBLE TRANSCRIPTION REPRESSOR HRCA"/>
    <property type="match status" value="1"/>
</dbReference>
<dbReference type="GO" id="GO:0045892">
    <property type="term" value="P:negative regulation of DNA-templated transcription"/>
    <property type="evidence" value="ECO:0007669"/>
    <property type="project" value="UniProtKB-UniRule"/>
</dbReference>
<evidence type="ECO:0000313" key="8">
    <source>
        <dbReference type="EMBL" id="KFI18288.1"/>
    </source>
</evidence>
<dbReference type="Gene3D" id="3.30.450.40">
    <property type="match status" value="1"/>
</dbReference>
<accession>A0A0E2YXZ1</accession>
<evidence type="ECO:0000259" key="6">
    <source>
        <dbReference type="Pfam" id="PF01628"/>
    </source>
</evidence>
<dbReference type="PIRSF" id="PIRSF005485">
    <property type="entry name" value="HrcA"/>
    <property type="match status" value="1"/>
</dbReference>
<dbReference type="PANTHER" id="PTHR34824:SF1">
    <property type="entry name" value="HEAT-INDUCIBLE TRANSCRIPTION REPRESSOR HRCA"/>
    <property type="match status" value="1"/>
</dbReference>
<evidence type="ECO:0000256" key="5">
    <source>
        <dbReference type="HAMAP-Rule" id="MF_00081"/>
    </source>
</evidence>
<evidence type="ECO:0000313" key="9">
    <source>
        <dbReference type="Proteomes" id="UP000028839"/>
    </source>
</evidence>
<keyword evidence="1 5" id="KW-0678">Repressor</keyword>
<sequence>MAQFNNSLVLNERSQHLLKAMVECYIRDGEPVGSRTLSRESQLDLSPATIRNVMADLEELGLVFSPHTSAGRVPTVQGYRFFIDALLRPKQLGVTAIRELEIQFDVEAEPRALLTTASHLLSEISRFAGVVMLPRRECRALRQVEFLPLSENRVLAILVLNEQEVQNRIIHPGRSYSPAELQQAANYLNAMFKGKDLHAVRSRLLAEMGEVREDMDRIMQTALEIAKQAFIPGEETEDCVVAGQTNLLDYLDLSDKECLRLLFDAFNEKQDILHLLDQCLNAGGIQIFIGEESGYQVFDNCSVVTARYGSSEGALGVLGVIGPTRMNYEQVISLVDATARLLGAALNSK</sequence>
<dbReference type="SUPFAM" id="SSF46785">
    <property type="entry name" value="Winged helix' DNA-binding domain"/>
    <property type="match status" value="1"/>
</dbReference>
<keyword evidence="4 5" id="KW-0804">Transcription</keyword>
<evidence type="ECO:0000256" key="4">
    <source>
        <dbReference type="ARBA" id="ARBA00023163"/>
    </source>
</evidence>
<dbReference type="Gene3D" id="1.10.10.10">
    <property type="entry name" value="Winged helix-like DNA-binding domain superfamily/Winged helix DNA-binding domain"/>
    <property type="match status" value="1"/>
</dbReference>
<comment type="function">
    <text evidence="5">Negative regulator of class I heat shock genes (grpE-dnaK-dnaJ and groELS operons). Prevents heat-shock induction of these operons.</text>
</comment>
<evidence type="ECO:0000259" key="7">
    <source>
        <dbReference type="Pfam" id="PF03444"/>
    </source>
</evidence>
<dbReference type="InterPro" id="IPR036388">
    <property type="entry name" value="WH-like_DNA-bd_sf"/>
</dbReference>
<name>A0A0E2YXZ1_9GAMM</name>
<dbReference type="NCBIfam" id="TIGR00331">
    <property type="entry name" value="hrcA"/>
    <property type="match status" value="1"/>
</dbReference>
<protein>
    <recommendedName>
        <fullName evidence="5">Heat-inducible transcription repressor HrcA</fullName>
    </recommendedName>
</protein>
<feature type="domain" description="Heat-inducible transcription repressor HrcA C-terminal" evidence="6">
    <location>
        <begin position="113"/>
        <end position="332"/>
    </location>
</feature>
<gene>
    <name evidence="5" type="primary">hrcA</name>
    <name evidence="8" type="ORF">IB75_14930</name>
</gene>
<evidence type="ECO:0000256" key="2">
    <source>
        <dbReference type="ARBA" id="ARBA00023015"/>
    </source>
</evidence>
<organism evidence="8 9">
    <name type="scientific">Nitrosococcus oceani C-27</name>
    <dbReference type="NCBI Taxonomy" id="314279"/>
    <lineage>
        <taxon>Bacteria</taxon>
        <taxon>Pseudomonadati</taxon>
        <taxon>Pseudomonadota</taxon>
        <taxon>Gammaproteobacteria</taxon>
        <taxon>Chromatiales</taxon>
        <taxon>Chromatiaceae</taxon>
        <taxon>Nitrosococcus</taxon>
    </lineage>
</organism>
<keyword evidence="2 5" id="KW-0805">Transcription regulation</keyword>
<dbReference type="InterPro" id="IPR036390">
    <property type="entry name" value="WH_DNA-bd_sf"/>
</dbReference>
<dbReference type="SUPFAM" id="SSF55781">
    <property type="entry name" value="GAF domain-like"/>
    <property type="match status" value="1"/>
</dbReference>
<feature type="domain" description="Winged helix-turn-helix transcription repressor HrcA DNA-binding" evidence="7">
    <location>
        <begin position="13"/>
        <end position="80"/>
    </location>
</feature>
<dbReference type="GO" id="GO:0003677">
    <property type="term" value="F:DNA binding"/>
    <property type="evidence" value="ECO:0007669"/>
    <property type="project" value="InterPro"/>
</dbReference>
<proteinExistence type="inferred from homology"/>
<dbReference type="HOGENOM" id="CLU_050019_0_0_6"/>
<dbReference type="HAMAP" id="MF_00081">
    <property type="entry name" value="HrcA"/>
    <property type="match status" value="1"/>
</dbReference>
<dbReference type="InterPro" id="IPR002571">
    <property type="entry name" value="HrcA"/>
</dbReference>
<evidence type="ECO:0000256" key="1">
    <source>
        <dbReference type="ARBA" id="ARBA00022491"/>
    </source>
</evidence>
<dbReference type="InterPro" id="IPR021153">
    <property type="entry name" value="HrcA_C"/>
</dbReference>
<dbReference type="EMBL" id="JPGN01000085">
    <property type="protein sequence ID" value="KFI18288.1"/>
    <property type="molecule type" value="Genomic_DNA"/>
</dbReference>
<dbReference type="Pfam" id="PF01628">
    <property type="entry name" value="HrcA"/>
    <property type="match status" value="1"/>
</dbReference>
<comment type="similarity">
    <text evidence="5">Belongs to the HrcA family.</text>
</comment>
<dbReference type="Proteomes" id="UP000028839">
    <property type="component" value="Unassembled WGS sequence"/>
</dbReference>
<dbReference type="AlphaFoldDB" id="A0A0E2YXZ1"/>
<keyword evidence="3 5" id="KW-0346">Stress response</keyword>
<dbReference type="InterPro" id="IPR029016">
    <property type="entry name" value="GAF-like_dom_sf"/>
</dbReference>
<evidence type="ECO:0000256" key="3">
    <source>
        <dbReference type="ARBA" id="ARBA00023016"/>
    </source>
</evidence>